<name>F2EDI9_HORVV</name>
<evidence type="ECO:0000313" key="1">
    <source>
        <dbReference type="EMBL" id="BAK05411.1"/>
    </source>
</evidence>
<organism evidence="1">
    <name type="scientific">Hordeum vulgare subsp. vulgare</name>
    <name type="common">Domesticated barley</name>
    <dbReference type="NCBI Taxonomy" id="112509"/>
    <lineage>
        <taxon>Eukaryota</taxon>
        <taxon>Viridiplantae</taxon>
        <taxon>Streptophyta</taxon>
        <taxon>Embryophyta</taxon>
        <taxon>Tracheophyta</taxon>
        <taxon>Spermatophyta</taxon>
        <taxon>Magnoliopsida</taxon>
        <taxon>Liliopsida</taxon>
        <taxon>Poales</taxon>
        <taxon>Poaceae</taxon>
        <taxon>BOP clade</taxon>
        <taxon>Pooideae</taxon>
        <taxon>Triticodae</taxon>
        <taxon>Triticeae</taxon>
        <taxon>Hordeinae</taxon>
        <taxon>Hordeum</taxon>
    </lineage>
</organism>
<sequence length="52" mass="5342">MICSTSTDLQLLASAICNIHIDLHLPAPTLAAAGVVERSGAGELPVLQSVLM</sequence>
<dbReference type="EMBL" id="AK374214">
    <property type="protein sequence ID" value="BAK05411.1"/>
    <property type="molecule type" value="mRNA"/>
</dbReference>
<proteinExistence type="evidence at transcript level"/>
<protein>
    <submittedName>
        <fullName evidence="1">Predicted protein</fullName>
    </submittedName>
</protein>
<accession>F2EDI9</accession>
<dbReference type="AlphaFoldDB" id="F2EDI9"/>
<reference evidence="1" key="1">
    <citation type="journal article" date="2011" name="Plant Physiol.">
        <title>Comprehensive sequence analysis of 24,783 barley full-length cDNAs derived from 12 clone libraries.</title>
        <authorList>
            <person name="Matsumoto T."/>
            <person name="Tanaka T."/>
            <person name="Sakai H."/>
            <person name="Amano N."/>
            <person name="Kanamori H."/>
            <person name="Kurita K."/>
            <person name="Kikuta A."/>
            <person name="Kamiya K."/>
            <person name="Yamamoto M."/>
            <person name="Ikawa H."/>
            <person name="Fujii N."/>
            <person name="Hori K."/>
            <person name="Itoh T."/>
            <person name="Sato K."/>
        </authorList>
    </citation>
    <scope>NUCLEOTIDE SEQUENCE</scope>
    <source>
        <tissue evidence="1">Seed</tissue>
    </source>
</reference>